<keyword evidence="6 8" id="KW-0408">Iron</keyword>
<dbReference type="GO" id="GO:0005506">
    <property type="term" value="F:iron ion binding"/>
    <property type="evidence" value="ECO:0007669"/>
    <property type="project" value="InterPro"/>
</dbReference>
<organism evidence="10 11">
    <name type="scientific">Fonsecaea pedrosoi CBS 271.37</name>
    <dbReference type="NCBI Taxonomy" id="1442368"/>
    <lineage>
        <taxon>Eukaryota</taxon>
        <taxon>Fungi</taxon>
        <taxon>Dikarya</taxon>
        <taxon>Ascomycota</taxon>
        <taxon>Pezizomycotina</taxon>
        <taxon>Eurotiomycetes</taxon>
        <taxon>Chaetothyriomycetidae</taxon>
        <taxon>Chaetothyriales</taxon>
        <taxon>Herpotrichiellaceae</taxon>
        <taxon>Fonsecaea</taxon>
    </lineage>
</organism>
<dbReference type="InterPro" id="IPR036396">
    <property type="entry name" value="Cyt_P450_sf"/>
</dbReference>
<keyword evidence="11" id="KW-1185">Reference proteome</keyword>
<dbReference type="InterPro" id="IPR001128">
    <property type="entry name" value="Cyt_P450"/>
</dbReference>
<evidence type="ECO:0000256" key="9">
    <source>
        <dbReference type="SAM" id="Phobius"/>
    </source>
</evidence>
<feature type="transmembrane region" description="Helical" evidence="9">
    <location>
        <begin position="18"/>
        <end position="38"/>
    </location>
</feature>
<evidence type="ECO:0000256" key="7">
    <source>
        <dbReference type="ARBA" id="ARBA00023033"/>
    </source>
</evidence>
<dbReference type="GO" id="GO:0016705">
    <property type="term" value="F:oxidoreductase activity, acting on paired donors, with incorporation or reduction of molecular oxygen"/>
    <property type="evidence" value="ECO:0007669"/>
    <property type="project" value="InterPro"/>
</dbReference>
<dbReference type="CDD" id="cd11058">
    <property type="entry name" value="CYP60B-like"/>
    <property type="match status" value="1"/>
</dbReference>
<keyword evidence="7" id="KW-0503">Monooxygenase</keyword>
<comment type="similarity">
    <text evidence="2">Belongs to the cytochrome P450 family.</text>
</comment>
<dbReference type="HOGENOM" id="CLU_001570_14_11_1"/>
<dbReference type="Pfam" id="PF00067">
    <property type="entry name" value="p450"/>
    <property type="match status" value="1"/>
</dbReference>
<dbReference type="GO" id="GO:0020037">
    <property type="term" value="F:heme binding"/>
    <property type="evidence" value="ECO:0007669"/>
    <property type="project" value="InterPro"/>
</dbReference>
<dbReference type="Proteomes" id="UP000053029">
    <property type="component" value="Unassembled WGS sequence"/>
</dbReference>
<evidence type="ECO:0000256" key="6">
    <source>
        <dbReference type="ARBA" id="ARBA00023004"/>
    </source>
</evidence>
<keyword evidence="9" id="KW-0472">Membrane</keyword>
<protein>
    <submittedName>
        <fullName evidence="10">Uncharacterized protein</fullName>
    </submittedName>
</protein>
<dbReference type="PANTHER" id="PTHR24305:SF230">
    <property type="entry name" value="P450, PUTATIVE (EUROFUNG)-RELATED"/>
    <property type="match status" value="1"/>
</dbReference>
<dbReference type="RefSeq" id="XP_013278049.1">
    <property type="nucleotide sequence ID" value="XM_013422595.1"/>
</dbReference>
<proteinExistence type="inferred from homology"/>
<evidence type="ECO:0000256" key="2">
    <source>
        <dbReference type="ARBA" id="ARBA00010617"/>
    </source>
</evidence>
<dbReference type="PRINTS" id="PR00463">
    <property type="entry name" value="EP450I"/>
</dbReference>
<dbReference type="STRING" id="1442368.A0A0D2D9H3"/>
<dbReference type="AlphaFoldDB" id="A0A0D2D9H3"/>
<keyword evidence="9" id="KW-0812">Transmembrane</keyword>
<comment type="cofactor">
    <cofactor evidence="1 8">
        <name>heme</name>
        <dbReference type="ChEBI" id="CHEBI:30413"/>
    </cofactor>
</comment>
<dbReference type="InterPro" id="IPR050121">
    <property type="entry name" value="Cytochrome_P450_monoxygenase"/>
</dbReference>
<dbReference type="VEuPathDB" id="FungiDB:Z517_12181"/>
<keyword evidence="3 8" id="KW-0349">Heme</keyword>
<feature type="binding site" description="axial binding residue" evidence="8">
    <location>
        <position position="448"/>
    </location>
    <ligand>
        <name>heme</name>
        <dbReference type="ChEBI" id="CHEBI:30413"/>
    </ligand>
    <ligandPart>
        <name>Fe</name>
        <dbReference type="ChEBI" id="CHEBI:18248"/>
    </ligandPart>
</feature>
<dbReference type="PRINTS" id="PR00385">
    <property type="entry name" value="P450"/>
</dbReference>
<evidence type="ECO:0000313" key="11">
    <source>
        <dbReference type="Proteomes" id="UP000053029"/>
    </source>
</evidence>
<keyword evidence="4 8" id="KW-0479">Metal-binding</keyword>
<sequence>MDKLTVTMPDLGEIGRTLILVVGAFVLIVVCWLLYNLFLHPLCHYPGPILWRATRLTWVIALQRGCLHRDLLRLHDKYGPVVRTAPDELSYIDAQAWKDIYTSRPGHAAIERGGVWFRKTRPDEPYSIMGHNEDHHARYRRAFMGAFSEKAIKDYSTLIESYVDLMMQRLRTMTTQNGGTTIDIVSWLNFVTFDISGDLSFGESFGSTSTGSPHPWVDIACRFGKGVALVASINHYAPLQKLLKYALPAKVRQKMIYHRELSAQKVRQRLQLQEQRPDFVNAVLRYNQEKAEKVTPKELELNMSVFVFAGSETVSSAVAAILFGLLEAPKAMSRVSQEIRSAFVCEQEIDVATASKLEYLTAVINEGMRLGPPSVIGVPRTVPAGGEEICGKMVPGGTFVAVNQYPAFRSATNFLEPDKFIPERFLRKQGARNNLAVFQPFLVGRHMCIGQKLAWAEMRLILARLLYVFDISWNTTPPMHDWGEQETFIFWQKKPLELRLVRR</sequence>
<dbReference type="EMBL" id="KN846977">
    <property type="protein sequence ID" value="KIW74241.1"/>
    <property type="molecule type" value="Genomic_DNA"/>
</dbReference>
<dbReference type="SUPFAM" id="SSF48264">
    <property type="entry name" value="Cytochrome P450"/>
    <property type="match status" value="1"/>
</dbReference>
<name>A0A0D2D9H3_9EURO</name>
<dbReference type="InterPro" id="IPR002401">
    <property type="entry name" value="Cyt_P450_E_grp-I"/>
</dbReference>
<dbReference type="OrthoDB" id="1470350at2759"/>
<dbReference type="PANTHER" id="PTHR24305">
    <property type="entry name" value="CYTOCHROME P450"/>
    <property type="match status" value="1"/>
</dbReference>
<dbReference type="GeneID" id="25311671"/>
<keyword evidence="5" id="KW-0560">Oxidoreductase</keyword>
<gene>
    <name evidence="10" type="ORF">Z517_12181</name>
</gene>
<dbReference type="Gene3D" id="1.10.630.10">
    <property type="entry name" value="Cytochrome P450"/>
    <property type="match status" value="1"/>
</dbReference>
<evidence type="ECO:0000256" key="4">
    <source>
        <dbReference type="ARBA" id="ARBA00022723"/>
    </source>
</evidence>
<dbReference type="GO" id="GO:0004497">
    <property type="term" value="F:monooxygenase activity"/>
    <property type="evidence" value="ECO:0007669"/>
    <property type="project" value="UniProtKB-KW"/>
</dbReference>
<evidence type="ECO:0000256" key="8">
    <source>
        <dbReference type="PIRSR" id="PIRSR602401-1"/>
    </source>
</evidence>
<evidence type="ECO:0000256" key="1">
    <source>
        <dbReference type="ARBA" id="ARBA00001971"/>
    </source>
</evidence>
<keyword evidence="9" id="KW-1133">Transmembrane helix</keyword>
<evidence type="ECO:0000313" key="10">
    <source>
        <dbReference type="EMBL" id="KIW74241.1"/>
    </source>
</evidence>
<evidence type="ECO:0000256" key="5">
    <source>
        <dbReference type="ARBA" id="ARBA00023002"/>
    </source>
</evidence>
<accession>A0A0D2D9H3</accession>
<evidence type="ECO:0000256" key="3">
    <source>
        <dbReference type="ARBA" id="ARBA00022617"/>
    </source>
</evidence>
<reference evidence="10 11" key="1">
    <citation type="submission" date="2015-01" db="EMBL/GenBank/DDBJ databases">
        <title>The Genome Sequence of Fonsecaea pedrosoi CBS 271.37.</title>
        <authorList>
            <consortium name="The Broad Institute Genomics Platform"/>
            <person name="Cuomo C."/>
            <person name="de Hoog S."/>
            <person name="Gorbushina A."/>
            <person name="Stielow B."/>
            <person name="Teixiera M."/>
            <person name="Abouelleil A."/>
            <person name="Chapman S.B."/>
            <person name="Priest M."/>
            <person name="Young S.K."/>
            <person name="Wortman J."/>
            <person name="Nusbaum C."/>
            <person name="Birren B."/>
        </authorList>
    </citation>
    <scope>NUCLEOTIDE SEQUENCE [LARGE SCALE GENOMIC DNA]</scope>
    <source>
        <strain evidence="10 11">CBS 271.37</strain>
    </source>
</reference>